<dbReference type="Proteomes" id="UP000828390">
    <property type="component" value="Unassembled WGS sequence"/>
</dbReference>
<comment type="caution">
    <text evidence="1">The sequence shown here is derived from an EMBL/GenBank/DDBJ whole genome shotgun (WGS) entry which is preliminary data.</text>
</comment>
<protein>
    <submittedName>
        <fullName evidence="1">Uncharacterized protein</fullName>
    </submittedName>
</protein>
<sequence>MLKLAQTNQQTNRQTGQKQYVPHYYIKVRLGDMGGMYDRMILKNQPVMDENTDGRTNKLADRKNDYSHASYIKISGIGFHVTRRNAQPYCSHAFQWNETIFKLKQDIRRINALTKFHVDAQKCDYWSVHLSHRGKTALHPGSHVFYWTRTIQKLCQEIIRIKCSEEENVPAPVGHVFQQTGTIFKHWRDIVIMF</sequence>
<accession>A0A9D4QV01</accession>
<organism evidence="1 2">
    <name type="scientific">Dreissena polymorpha</name>
    <name type="common">Zebra mussel</name>
    <name type="synonym">Mytilus polymorpha</name>
    <dbReference type="NCBI Taxonomy" id="45954"/>
    <lineage>
        <taxon>Eukaryota</taxon>
        <taxon>Metazoa</taxon>
        <taxon>Spiralia</taxon>
        <taxon>Lophotrochozoa</taxon>
        <taxon>Mollusca</taxon>
        <taxon>Bivalvia</taxon>
        <taxon>Autobranchia</taxon>
        <taxon>Heteroconchia</taxon>
        <taxon>Euheterodonta</taxon>
        <taxon>Imparidentia</taxon>
        <taxon>Neoheterodontei</taxon>
        <taxon>Myida</taxon>
        <taxon>Dreissenoidea</taxon>
        <taxon>Dreissenidae</taxon>
        <taxon>Dreissena</taxon>
    </lineage>
</organism>
<evidence type="ECO:0000313" key="2">
    <source>
        <dbReference type="Proteomes" id="UP000828390"/>
    </source>
</evidence>
<evidence type="ECO:0000313" key="1">
    <source>
        <dbReference type="EMBL" id="KAH3843692.1"/>
    </source>
</evidence>
<dbReference type="AlphaFoldDB" id="A0A9D4QV01"/>
<name>A0A9D4QV01_DREPO</name>
<dbReference type="EMBL" id="JAIWYP010000004">
    <property type="protein sequence ID" value="KAH3843692.1"/>
    <property type="molecule type" value="Genomic_DNA"/>
</dbReference>
<gene>
    <name evidence="1" type="ORF">DPMN_117220</name>
</gene>
<keyword evidence="2" id="KW-1185">Reference proteome</keyword>
<reference evidence="1" key="1">
    <citation type="journal article" date="2019" name="bioRxiv">
        <title>The Genome of the Zebra Mussel, Dreissena polymorpha: A Resource for Invasive Species Research.</title>
        <authorList>
            <person name="McCartney M.A."/>
            <person name="Auch B."/>
            <person name="Kono T."/>
            <person name="Mallez S."/>
            <person name="Zhang Y."/>
            <person name="Obille A."/>
            <person name="Becker A."/>
            <person name="Abrahante J.E."/>
            <person name="Garbe J."/>
            <person name="Badalamenti J.P."/>
            <person name="Herman A."/>
            <person name="Mangelson H."/>
            <person name="Liachko I."/>
            <person name="Sullivan S."/>
            <person name="Sone E.D."/>
            <person name="Koren S."/>
            <person name="Silverstein K.A.T."/>
            <person name="Beckman K.B."/>
            <person name="Gohl D.M."/>
        </authorList>
    </citation>
    <scope>NUCLEOTIDE SEQUENCE</scope>
    <source>
        <strain evidence="1">Duluth1</strain>
        <tissue evidence="1">Whole animal</tissue>
    </source>
</reference>
<reference evidence="1" key="2">
    <citation type="submission" date="2020-11" db="EMBL/GenBank/DDBJ databases">
        <authorList>
            <person name="McCartney M.A."/>
            <person name="Auch B."/>
            <person name="Kono T."/>
            <person name="Mallez S."/>
            <person name="Becker A."/>
            <person name="Gohl D.M."/>
            <person name="Silverstein K.A.T."/>
            <person name="Koren S."/>
            <person name="Bechman K.B."/>
            <person name="Herman A."/>
            <person name="Abrahante J.E."/>
            <person name="Garbe J."/>
        </authorList>
    </citation>
    <scope>NUCLEOTIDE SEQUENCE</scope>
    <source>
        <strain evidence="1">Duluth1</strain>
        <tissue evidence="1">Whole animal</tissue>
    </source>
</reference>
<proteinExistence type="predicted"/>